<protein>
    <submittedName>
        <fullName evidence="3">Uncharacterized protein</fullName>
    </submittedName>
</protein>
<keyword evidence="2" id="KW-1133">Transmembrane helix</keyword>
<dbReference type="RefSeq" id="WP_235188644.1">
    <property type="nucleotide sequence ID" value="NZ_ARZY01000052.1"/>
</dbReference>
<dbReference type="AlphaFoldDB" id="W7QH59"/>
<evidence type="ECO:0000256" key="1">
    <source>
        <dbReference type="SAM" id="MobiDB-lite"/>
    </source>
</evidence>
<comment type="caution">
    <text evidence="3">The sequence shown here is derived from an EMBL/GenBank/DDBJ whole genome shotgun (WGS) entry which is preliminary data.</text>
</comment>
<keyword evidence="2" id="KW-0472">Membrane</keyword>
<keyword evidence="4" id="KW-1185">Reference proteome</keyword>
<dbReference type="PATRIC" id="fig|1328313.3.peg.3700"/>
<evidence type="ECO:0000313" key="3">
    <source>
        <dbReference type="EMBL" id="EWH08297.1"/>
    </source>
</evidence>
<keyword evidence="2" id="KW-0812">Transmembrane</keyword>
<gene>
    <name evidence="3" type="ORF">DS2_18098</name>
</gene>
<organism evidence="3 4">
    <name type="scientific">Catenovulum agarivorans DS-2</name>
    <dbReference type="NCBI Taxonomy" id="1328313"/>
    <lineage>
        <taxon>Bacteria</taxon>
        <taxon>Pseudomonadati</taxon>
        <taxon>Pseudomonadota</taxon>
        <taxon>Gammaproteobacteria</taxon>
        <taxon>Alteromonadales</taxon>
        <taxon>Alteromonadaceae</taxon>
        <taxon>Catenovulum</taxon>
    </lineage>
</organism>
<dbReference type="STRING" id="1328313.DS2_18098"/>
<sequence>MTQTFTDISSQELDALIERITQAKDHQLTLSPEDCELLLGALLTLASMQEKLSDNDITISKLRKLAGIVQSSESLKSNLAKSTTRKAHGRKNKNQAAQIKPEVIHHKHTDLQKGCLHEINFTYSKICISIDQVYFYENFMSKAFSKVLVITLMLVAFVGQAFAYSAMSCEMSLGSHESHMNMEHSKMSHHEGMEHGDMNKSSNGQSEDCCGVECVCPTNACSSKTVLNSSVDSTDIQIFSESVAALQSKQPHSISTSLYRPPIFA</sequence>
<feature type="region of interest" description="Disordered" evidence="1">
    <location>
        <begin position="178"/>
        <end position="200"/>
    </location>
</feature>
<dbReference type="Proteomes" id="UP000019276">
    <property type="component" value="Unassembled WGS sequence"/>
</dbReference>
<evidence type="ECO:0000313" key="4">
    <source>
        <dbReference type="Proteomes" id="UP000019276"/>
    </source>
</evidence>
<feature type="transmembrane region" description="Helical" evidence="2">
    <location>
        <begin position="147"/>
        <end position="167"/>
    </location>
</feature>
<reference evidence="3 4" key="1">
    <citation type="journal article" date="2014" name="Genome Announc.">
        <title>Draft Genome Sequence of the Agar-Degrading Bacterium Catenovulum sp. Strain DS-2, Isolated from Intestines of Haliotis diversicolor.</title>
        <authorList>
            <person name="Shan D."/>
            <person name="Li X."/>
            <person name="Gu Z."/>
            <person name="Wei G."/>
            <person name="Gao Z."/>
            <person name="Shao Z."/>
        </authorList>
    </citation>
    <scope>NUCLEOTIDE SEQUENCE [LARGE SCALE GENOMIC DNA]</scope>
    <source>
        <strain evidence="3 4">DS-2</strain>
    </source>
</reference>
<name>W7QH59_9ALTE</name>
<accession>W7QH59</accession>
<feature type="compositionally biased region" description="Basic and acidic residues" evidence="1">
    <location>
        <begin position="178"/>
        <end position="198"/>
    </location>
</feature>
<evidence type="ECO:0000256" key="2">
    <source>
        <dbReference type="SAM" id="Phobius"/>
    </source>
</evidence>
<proteinExistence type="predicted"/>
<dbReference type="eggNOG" id="ENOG5030G58">
    <property type="taxonomic scope" value="Bacteria"/>
</dbReference>
<dbReference type="EMBL" id="ARZY01000052">
    <property type="protein sequence ID" value="EWH08297.1"/>
    <property type="molecule type" value="Genomic_DNA"/>
</dbReference>